<accession>C3ZG83</accession>
<feature type="compositionally biased region" description="Polar residues" evidence="1">
    <location>
        <begin position="1"/>
        <end position="10"/>
    </location>
</feature>
<feature type="region of interest" description="Disordered" evidence="1">
    <location>
        <begin position="1"/>
        <end position="33"/>
    </location>
</feature>
<feature type="region of interest" description="Disordered" evidence="1">
    <location>
        <begin position="172"/>
        <end position="198"/>
    </location>
</feature>
<reference evidence="2" key="1">
    <citation type="journal article" date="2008" name="Nature">
        <title>The amphioxus genome and the evolution of the chordate karyotype.</title>
        <authorList>
            <consortium name="US DOE Joint Genome Institute (JGI-PGF)"/>
            <person name="Putnam N.H."/>
            <person name="Butts T."/>
            <person name="Ferrier D.E.K."/>
            <person name="Furlong R.F."/>
            <person name="Hellsten U."/>
            <person name="Kawashima T."/>
            <person name="Robinson-Rechavi M."/>
            <person name="Shoguchi E."/>
            <person name="Terry A."/>
            <person name="Yu J.-K."/>
            <person name="Benito-Gutierrez E.L."/>
            <person name="Dubchak I."/>
            <person name="Garcia-Fernandez J."/>
            <person name="Gibson-Brown J.J."/>
            <person name="Grigoriev I.V."/>
            <person name="Horton A.C."/>
            <person name="de Jong P.J."/>
            <person name="Jurka J."/>
            <person name="Kapitonov V.V."/>
            <person name="Kohara Y."/>
            <person name="Kuroki Y."/>
            <person name="Lindquist E."/>
            <person name="Lucas S."/>
            <person name="Osoegawa K."/>
            <person name="Pennacchio L.A."/>
            <person name="Salamov A.A."/>
            <person name="Satou Y."/>
            <person name="Sauka-Spengler T."/>
            <person name="Schmutz J."/>
            <person name="Shin-I T."/>
            <person name="Toyoda A."/>
            <person name="Bronner-Fraser M."/>
            <person name="Fujiyama A."/>
            <person name="Holland L.Z."/>
            <person name="Holland P.W.H."/>
            <person name="Satoh N."/>
            <person name="Rokhsar D.S."/>
        </authorList>
    </citation>
    <scope>NUCLEOTIDE SEQUENCE [LARGE SCALE GENOMIC DNA]</scope>
    <source>
        <strain evidence="2">S238N-H82</strain>
        <tissue evidence="2">Testes</tissue>
    </source>
</reference>
<protein>
    <submittedName>
        <fullName evidence="2">Uncharacterized protein</fullName>
    </submittedName>
</protein>
<proteinExistence type="predicted"/>
<feature type="compositionally biased region" description="Low complexity" evidence="1">
    <location>
        <begin position="719"/>
        <end position="736"/>
    </location>
</feature>
<sequence>MADSGSTSTVLGKRKRKTGAGRPRKYSTPAKKLKIQEMKRTRVYLGDAYNDWKDLRERLGLKSDRELACELMKSIHHPTTRNPESENEPGNEPENEREINALENIGISVELDNDDEVSDSDSVGYFDDVSGDPDYEPPAMLKATYKLLGKDIESLDIITAEEEVFCHDMAPGEEDESLLGEESLDTEEEGSIEEPASPATRRFPRQLKILKPEDIVDQQCSIMYKCSLEQLLGFLEIPADMRKCRVPSCSSSGLADPSMETVASGVVVKWLCKGGHLIWRWFSQPRLKYGIQGGDFMQASSLLLSGNNYAKYSLMCKFMSLGCVNASTFYKIQSQYCVGTIDEFWSRQQRGVIRHLRTKEEVVLLGDGRMDSPGYCAQYCTYTVMDNESKSIVTVEVVDKRETDRKSTVMEKAGFQRAMDDLLNRRVPVKEVCTDAHVQIGSLMRPDKGVYGKKGIHHSLDVWHGAKNLAKKLVKAGDEKGCTDLKPWSKDIVNHFWHACKKANTYEEFMGMWKGVLHHVVDEHTWGSGSCHHDPIDPTVARTKKWLVPGSAAHKRLKSIIYNKRWLKTVTKYLRFRTTSDLESFQNHILMYASKRHSFTPPVYKARCQLAALDYNAHKDRPVWKTKDGHIKYRRRFQKKSDRWSIYVSKQPKHYAYIRDLQSAIVLKRINSHRGMRRTQPLSETDPRRLGNLASIPAPPTHVLVEQHKSRMTDSTQGADPATSSPTISATSSPTTNDTALGNVTTLSNDSVSSNVRTLSNDSVSSNVTTLSNDSVSSNVRTLSNDSISSNVRTLSNDSVSSNVTTLSNDSVSSNVRTLSNDSVSSNVTTLSNDSISSNVTTLSNAASNTPTLSIVLINVPSIKHHNVNDDGWLRSRHLVDERPQLSGAPSSGAPSSGAPSSGAPSSGAPSSGAPTSGGVVLPSISLPSSLSTYRLLNTPEMSISVSDSIGEAALSAPWGDSIGEAALAAPWGDSIGEAALAAPWGHSIGEAPLSAPSDGSSPALSTLCRANALPRTSWTLNKERRYIRKWTNLV</sequence>
<dbReference type="AlphaFoldDB" id="C3ZG83"/>
<feature type="compositionally biased region" description="Low complexity" evidence="1">
    <location>
        <begin position="887"/>
        <end position="916"/>
    </location>
</feature>
<feature type="region of interest" description="Disordered" evidence="1">
    <location>
        <begin position="74"/>
        <end position="95"/>
    </location>
</feature>
<dbReference type="eggNOG" id="ENOG502RACQ">
    <property type="taxonomic scope" value="Eukaryota"/>
</dbReference>
<dbReference type="EMBL" id="GG666617">
    <property type="protein sequence ID" value="EEN48404.1"/>
    <property type="molecule type" value="Genomic_DNA"/>
</dbReference>
<feature type="compositionally biased region" description="Basic residues" evidence="1">
    <location>
        <begin position="12"/>
        <end position="25"/>
    </location>
</feature>
<feature type="compositionally biased region" description="Polar residues" evidence="1">
    <location>
        <begin position="737"/>
        <end position="782"/>
    </location>
</feature>
<dbReference type="PANTHER" id="PTHR31751">
    <property type="entry name" value="SI:CH211-108C17.2-RELATED-RELATED"/>
    <property type="match status" value="1"/>
</dbReference>
<gene>
    <name evidence="2" type="ORF">BRAFLDRAFT_67258</name>
</gene>
<organism>
    <name type="scientific">Branchiostoma floridae</name>
    <name type="common">Florida lancelet</name>
    <name type="synonym">Amphioxus</name>
    <dbReference type="NCBI Taxonomy" id="7739"/>
    <lineage>
        <taxon>Eukaryota</taxon>
        <taxon>Metazoa</taxon>
        <taxon>Chordata</taxon>
        <taxon>Cephalochordata</taxon>
        <taxon>Leptocardii</taxon>
        <taxon>Amphioxiformes</taxon>
        <taxon>Branchiostomatidae</taxon>
        <taxon>Branchiostoma</taxon>
    </lineage>
</organism>
<feature type="region of interest" description="Disordered" evidence="1">
    <location>
        <begin position="675"/>
        <end position="696"/>
    </location>
</feature>
<name>C3ZG83_BRAFL</name>
<evidence type="ECO:0000256" key="1">
    <source>
        <dbReference type="SAM" id="MobiDB-lite"/>
    </source>
</evidence>
<dbReference type="InParanoid" id="C3ZG83"/>
<dbReference type="PANTHER" id="PTHR31751:SF7">
    <property type="entry name" value="THAP-TYPE DOMAIN-CONTAINING PROTEIN"/>
    <property type="match status" value="1"/>
</dbReference>
<feature type="region of interest" description="Disordered" evidence="1">
    <location>
        <begin position="884"/>
        <end position="916"/>
    </location>
</feature>
<evidence type="ECO:0000313" key="2">
    <source>
        <dbReference type="EMBL" id="EEN48404.1"/>
    </source>
</evidence>
<feature type="compositionally biased region" description="Acidic residues" evidence="1">
    <location>
        <begin position="172"/>
        <end position="192"/>
    </location>
</feature>
<feature type="region of interest" description="Disordered" evidence="1">
    <location>
        <begin position="708"/>
        <end position="782"/>
    </location>
</feature>
<feature type="region of interest" description="Disordered" evidence="1">
    <location>
        <begin position="800"/>
        <end position="835"/>
    </location>
</feature>